<evidence type="ECO:0000256" key="1">
    <source>
        <dbReference type="SAM" id="MobiDB-lite"/>
    </source>
</evidence>
<dbReference type="AlphaFoldDB" id="A0A835P3U8"/>
<dbReference type="Proteomes" id="UP000636800">
    <property type="component" value="Unassembled WGS sequence"/>
</dbReference>
<protein>
    <submittedName>
        <fullName evidence="2">Uncharacterized protein</fullName>
    </submittedName>
</protein>
<dbReference type="EMBL" id="JADCNM010000624">
    <property type="protein sequence ID" value="KAG0446029.1"/>
    <property type="molecule type" value="Genomic_DNA"/>
</dbReference>
<dbReference type="EMBL" id="JADCNL010000623">
    <property type="protein sequence ID" value="KAG0446040.1"/>
    <property type="molecule type" value="Genomic_DNA"/>
</dbReference>
<sequence>MVAPCVCNANSGVEPGKKRIGGKSASKGDDDIRQGDPRAASKLEEIRVEMLRREDGGLPQEDARR</sequence>
<accession>A0A835P3U8</accession>
<proteinExistence type="predicted"/>
<feature type="region of interest" description="Disordered" evidence="1">
    <location>
        <begin position="1"/>
        <end position="45"/>
    </location>
</feature>
<evidence type="ECO:0000313" key="3">
    <source>
        <dbReference type="EMBL" id="KAG0446040.1"/>
    </source>
</evidence>
<name>A0A835P3U8_VANPL</name>
<evidence type="ECO:0000313" key="2">
    <source>
        <dbReference type="EMBL" id="KAG0446029.1"/>
    </source>
</evidence>
<feature type="compositionally biased region" description="Basic and acidic residues" evidence="1">
    <location>
        <begin position="26"/>
        <end position="45"/>
    </location>
</feature>
<gene>
    <name evidence="3" type="ORF">HPP92_029036</name>
    <name evidence="2" type="ORF">HPP92_029047</name>
</gene>
<dbReference type="Proteomes" id="UP000639772">
    <property type="component" value="Unassembled WGS sequence"/>
</dbReference>
<evidence type="ECO:0000313" key="4">
    <source>
        <dbReference type="Proteomes" id="UP000636800"/>
    </source>
</evidence>
<keyword evidence="4" id="KW-1185">Reference proteome</keyword>
<comment type="caution">
    <text evidence="2">The sequence shown here is derived from an EMBL/GenBank/DDBJ whole genome shotgun (WGS) entry which is preliminary data.</text>
</comment>
<reference evidence="4 5" key="1">
    <citation type="journal article" date="2020" name="Nat. Food">
        <title>A phased Vanilla planifolia genome enables genetic improvement of flavour and production.</title>
        <authorList>
            <person name="Hasing T."/>
            <person name="Tang H."/>
            <person name="Brym M."/>
            <person name="Khazi F."/>
            <person name="Huang T."/>
            <person name="Chambers A.H."/>
        </authorList>
    </citation>
    <scope>NUCLEOTIDE SEQUENCE [LARGE SCALE GENOMIC DNA]</scope>
    <source>
        <tissue evidence="2">Leaf</tissue>
    </source>
</reference>
<organism evidence="2 5">
    <name type="scientific">Vanilla planifolia</name>
    <name type="common">Vanilla</name>
    <dbReference type="NCBI Taxonomy" id="51239"/>
    <lineage>
        <taxon>Eukaryota</taxon>
        <taxon>Viridiplantae</taxon>
        <taxon>Streptophyta</taxon>
        <taxon>Embryophyta</taxon>
        <taxon>Tracheophyta</taxon>
        <taxon>Spermatophyta</taxon>
        <taxon>Magnoliopsida</taxon>
        <taxon>Liliopsida</taxon>
        <taxon>Asparagales</taxon>
        <taxon>Orchidaceae</taxon>
        <taxon>Vanilloideae</taxon>
        <taxon>Vanilleae</taxon>
        <taxon>Vanilla</taxon>
    </lineage>
</organism>
<evidence type="ECO:0000313" key="5">
    <source>
        <dbReference type="Proteomes" id="UP000639772"/>
    </source>
</evidence>